<dbReference type="PATRIC" id="fig|1042209.11.peg.3970"/>
<dbReference type="Proteomes" id="UP000022611">
    <property type="component" value="Unassembled WGS sequence"/>
</dbReference>
<sequence>MNDAIREITEALDQQMELNFFMAGKLIELSPASEQKRLKKELHTRLSVLRERTLKATCALDVLTSDRKPVRTTLFSTLKKWFAGG</sequence>
<dbReference type="EMBL" id="AFOY02000015">
    <property type="protein sequence ID" value="EXF94130.1"/>
    <property type="molecule type" value="Genomic_DNA"/>
</dbReference>
<dbReference type="HOGENOM" id="CLU_2510127_0_0_6"/>
<evidence type="ECO:0000313" key="2">
    <source>
        <dbReference type="Proteomes" id="UP000022611"/>
    </source>
</evidence>
<comment type="caution">
    <text evidence="1">The sequence shown here is derived from an EMBL/GenBank/DDBJ whole genome shotgun (WGS) entry which is preliminary data.</text>
</comment>
<evidence type="ECO:0000313" key="1">
    <source>
        <dbReference type="EMBL" id="EXF94130.1"/>
    </source>
</evidence>
<dbReference type="RefSeq" id="WP_019690137.1">
    <property type="nucleotide sequence ID" value="NZ_AFOY02000015.1"/>
</dbReference>
<gene>
    <name evidence="1" type="ORF">HK44_007950</name>
</gene>
<proteinExistence type="predicted"/>
<dbReference type="OrthoDB" id="6896823at2"/>
<protein>
    <submittedName>
        <fullName evidence="1">Uncharacterized protein</fullName>
    </submittedName>
</protein>
<name>A0A010SMF4_PSEFL</name>
<dbReference type="AlphaFoldDB" id="A0A010SMF4"/>
<reference evidence="1 2" key="1">
    <citation type="journal article" date="2011" name="J. Bacteriol.">
        <title>Draft genome sequence of the polycyclic aromatic hydrocarbon-degrading, genetically engineered bioluminescent bioreporter Pseudomonas fluorescens HK44.</title>
        <authorList>
            <person name="Chauhan A."/>
            <person name="Layton A.C."/>
            <person name="Williams D.E."/>
            <person name="Smartt A.E."/>
            <person name="Ripp S."/>
            <person name="Karpinets T.V."/>
            <person name="Brown S.D."/>
            <person name="Sayler G.S."/>
        </authorList>
    </citation>
    <scope>NUCLEOTIDE SEQUENCE [LARGE SCALE GENOMIC DNA]</scope>
    <source>
        <strain evidence="1 2">HK44</strain>
    </source>
</reference>
<accession>A0A010SMF4</accession>
<organism evidence="1 2">
    <name type="scientific">Pseudomonas fluorescens HK44</name>
    <dbReference type="NCBI Taxonomy" id="1042209"/>
    <lineage>
        <taxon>Bacteria</taxon>
        <taxon>Pseudomonadati</taxon>
        <taxon>Pseudomonadota</taxon>
        <taxon>Gammaproteobacteria</taxon>
        <taxon>Pseudomonadales</taxon>
        <taxon>Pseudomonadaceae</taxon>
        <taxon>Pseudomonas</taxon>
    </lineage>
</organism>